<dbReference type="AlphaFoldDB" id="A0A179B315"/>
<keyword evidence="3" id="KW-1185">Reference proteome</keyword>
<accession>A0A179B315</accession>
<organism evidence="2 3">
    <name type="scientific">Peptidiphaga gingivicola</name>
    <dbReference type="NCBI Taxonomy" id="2741497"/>
    <lineage>
        <taxon>Bacteria</taxon>
        <taxon>Bacillati</taxon>
        <taxon>Actinomycetota</taxon>
        <taxon>Actinomycetes</taxon>
        <taxon>Actinomycetales</taxon>
        <taxon>Actinomycetaceae</taxon>
        <taxon>Peptidiphaga</taxon>
    </lineage>
</organism>
<dbReference type="EMBL" id="LVZK01000001">
    <property type="protein sequence ID" value="OAP86088.1"/>
    <property type="molecule type" value="Genomic_DNA"/>
</dbReference>
<gene>
    <name evidence="2" type="ORF">A4H34_02620</name>
</gene>
<evidence type="ECO:0000256" key="1">
    <source>
        <dbReference type="SAM" id="Coils"/>
    </source>
</evidence>
<keyword evidence="1" id="KW-0175">Coiled coil</keyword>
<evidence type="ECO:0000313" key="2">
    <source>
        <dbReference type="EMBL" id="OAP86088.1"/>
    </source>
</evidence>
<name>A0A179B315_9ACTO</name>
<proteinExistence type="predicted"/>
<sequence>MAIFRLDKDQFLRQLNELKQAGDEYEAAKQELSVAVDQAALGINNTQGASSQYSALKELQQFGRPAHVSLVTLDEEMANLSLDQEETIEDLRWSVDSFEFEDEAERQDILSTLDGLSEKFSYTSPKGMSKIHDALNS</sequence>
<evidence type="ECO:0000313" key="3">
    <source>
        <dbReference type="Proteomes" id="UP000078368"/>
    </source>
</evidence>
<dbReference type="Proteomes" id="UP000078368">
    <property type="component" value="Unassembled WGS sequence"/>
</dbReference>
<comment type="caution">
    <text evidence="2">The sequence shown here is derived from an EMBL/GenBank/DDBJ whole genome shotgun (WGS) entry which is preliminary data.</text>
</comment>
<feature type="coiled-coil region" evidence="1">
    <location>
        <begin position="8"/>
        <end position="38"/>
    </location>
</feature>
<dbReference type="RefSeq" id="WP_064230978.1">
    <property type="nucleotide sequence ID" value="NZ_LVZK01000001.1"/>
</dbReference>
<protein>
    <submittedName>
        <fullName evidence="2">Uncharacterized protein</fullName>
    </submittedName>
</protein>
<reference evidence="2 3" key="1">
    <citation type="submission" date="2016-04" db="EMBL/GenBank/DDBJ databases">
        <title>Peptidophaga gingivicola gen. nov., sp. nov., isolated from human subgingival plaque.</title>
        <authorList>
            <person name="Beall C.J."/>
            <person name="Mokrzan E.M."/>
            <person name="Griffen A.L."/>
            <person name="Leys E.J."/>
        </authorList>
    </citation>
    <scope>NUCLEOTIDE SEQUENCE [LARGE SCALE GENOMIC DNA]</scope>
    <source>
        <strain evidence="2 3">BA112</strain>
    </source>
</reference>